<evidence type="ECO:0000313" key="1">
    <source>
        <dbReference type="EMBL" id="KAJ3550106.1"/>
    </source>
</evidence>
<proteinExistence type="predicted"/>
<name>A0ACC1T0B0_9HYPO</name>
<evidence type="ECO:0000313" key="2">
    <source>
        <dbReference type="Proteomes" id="UP001148629"/>
    </source>
</evidence>
<dbReference type="Proteomes" id="UP001148629">
    <property type="component" value="Unassembled WGS sequence"/>
</dbReference>
<comment type="caution">
    <text evidence="1">The sequence shown here is derived from an EMBL/GenBank/DDBJ whole genome shotgun (WGS) entry which is preliminary data.</text>
</comment>
<keyword evidence="2" id="KW-1185">Reference proteome</keyword>
<organism evidence="1 2">
    <name type="scientific">Fusarium decemcellulare</name>
    <dbReference type="NCBI Taxonomy" id="57161"/>
    <lineage>
        <taxon>Eukaryota</taxon>
        <taxon>Fungi</taxon>
        <taxon>Dikarya</taxon>
        <taxon>Ascomycota</taxon>
        <taxon>Pezizomycotina</taxon>
        <taxon>Sordariomycetes</taxon>
        <taxon>Hypocreomycetidae</taxon>
        <taxon>Hypocreales</taxon>
        <taxon>Nectriaceae</taxon>
        <taxon>Fusarium</taxon>
        <taxon>Fusarium decemcellulare species complex</taxon>
    </lineage>
</organism>
<sequence length="400" mass="44940">MDSVVMMRTTRAETHTMADDSRKPMIIAVLTVVLTVAFIALCMRIFTRAIILKNFGSDDWCSVCAFITTLVCGIFIGIGTEFGLGKHESSLSDKQIEVYKKTLYTSIVVYNVALAAIKITFLLQYHRVIITHKLTRVYIAAFLVVNAWSISQILVQAFVCIPVAKFWKPALNGRCIPNNPQWYINAAGNITTDIMILIMPIPIIRGLSLGRRQKYILLSIFCLGFFTCTISLVRIRFLNITDDVTWVNVDTASWSIIELCSGIVCACLPTLRPLASRYFPGVFSRSRSFARGYQSRGAYNIDHGYRWEGAELGSLSNHAVHPSESRDALHFPSRETVTRVNPNHYIEDLTKKDGQTRPMRGRTTLTPGKANDQGSQTRPSTEPGHENAMTTERLDIREFT</sequence>
<reference evidence="1" key="1">
    <citation type="submission" date="2022-08" db="EMBL/GenBank/DDBJ databases">
        <title>Genome Sequence of Fusarium decemcellulare.</title>
        <authorList>
            <person name="Buettner E."/>
        </authorList>
    </citation>
    <scope>NUCLEOTIDE SEQUENCE</scope>
    <source>
        <strain evidence="1">Babe19</strain>
    </source>
</reference>
<protein>
    <submittedName>
        <fullName evidence="1">Uncharacterized protein</fullName>
    </submittedName>
</protein>
<dbReference type="EMBL" id="JANRMS010000007">
    <property type="protein sequence ID" value="KAJ3550106.1"/>
    <property type="molecule type" value="Genomic_DNA"/>
</dbReference>
<gene>
    <name evidence="1" type="ORF">NM208_g148</name>
</gene>
<accession>A0ACC1T0B0</accession>